<keyword evidence="5" id="KW-0378">Hydrolase</keyword>
<comment type="similarity">
    <text evidence="3">Belongs to the HAD-like hydrolase superfamily. CbbY/CbbZ/Gph/YieH family.</text>
</comment>
<evidence type="ECO:0000256" key="4">
    <source>
        <dbReference type="ARBA" id="ARBA00013078"/>
    </source>
</evidence>
<dbReference type="Proteomes" id="UP000297549">
    <property type="component" value="Unassembled WGS sequence"/>
</dbReference>
<evidence type="ECO:0000256" key="2">
    <source>
        <dbReference type="ARBA" id="ARBA00004818"/>
    </source>
</evidence>
<dbReference type="OrthoDB" id="9807630at2"/>
<sequence>MVRATACSFRPPVVAYEAFDPHPACMPYALFLFDYDGTLCDTRQAIVYSFERTFDEYQVPRPAAEVVHAMIGRGLVLNDMIRELYPALSAEEVAEWVVTYRGIYAREAEPLVTPFPGALALFAQLAARGVLIGVLSNKGAAVLEASLAQLGLLPFVALVIGDGTMPEKQLAKKPDPMAFHEVVRPRFPEVPTDRILMVGDTPADLQFARNSRIDSCWVTFGFGEADQCRALHPTHTVSHLLDIPALRRVGA</sequence>
<proteinExistence type="inferred from homology"/>
<comment type="pathway">
    <text evidence="2">Organic acid metabolism; glycolate biosynthesis; glycolate from 2-phosphoglycolate: step 1/1.</text>
</comment>
<dbReference type="Gene3D" id="3.40.50.1000">
    <property type="entry name" value="HAD superfamily/HAD-like"/>
    <property type="match status" value="1"/>
</dbReference>
<evidence type="ECO:0000256" key="3">
    <source>
        <dbReference type="ARBA" id="ARBA00006171"/>
    </source>
</evidence>
<dbReference type="InterPro" id="IPR036412">
    <property type="entry name" value="HAD-like_sf"/>
</dbReference>
<protein>
    <recommendedName>
        <fullName evidence="4">phosphoglycolate phosphatase</fullName>
        <ecNumber evidence="4">3.1.3.18</ecNumber>
    </recommendedName>
</protein>
<dbReference type="SFLD" id="SFLDS00003">
    <property type="entry name" value="Haloacid_Dehalogenase"/>
    <property type="match status" value="1"/>
</dbReference>
<dbReference type="Gene3D" id="1.10.150.240">
    <property type="entry name" value="Putative phosphatase, domain 2"/>
    <property type="match status" value="1"/>
</dbReference>
<evidence type="ECO:0000256" key="1">
    <source>
        <dbReference type="ARBA" id="ARBA00000830"/>
    </source>
</evidence>
<dbReference type="InterPro" id="IPR050155">
    <property type="entry name" value="HAD-like_hydrolase_sf"/>
</dbReference>
<comment type="catalytic activity">
    <reaction evidence="1">
        <text>2-phosphoglycolate + H2O = glycolate + phosphate</text>
        <dbReference type="Rhea" id="RHEA:14369"/>
        <dbReference type="ChEBI" id="CHEBI:15377"/>
        <dbReference type="ChEBI" id="CHEBI:29805"/>
        <dbReference type="ChEBI" id="CHEBI:43474"/>
        <dbReference type="ChEBI" id="CHEBI:58033"/>
        <dbReference type="EC" id="3.1.3.18"/>
    </reaction>
</comment>
<dbReference type="EMBL" id="SRLC01000001">
    <property type="protein sequence ID" value="TGE24605.1"/>
    <property type="molecule type" value="Genomic_DNA"/>
</dbReference>
<dbReference type="EC" id="3.1.3.18" evidence="4"/>
<reference evidence="5 6" key="1">
    <citation type="submission" date="2019-04" db="EMBL/GenBank/DDBJ databases">
        <authorList>
            <person name="Feng G."/>
            <person name="Zhang J."/>
            <person name="Zhu H."/>
        </authorList>
    </citation>
    <scope>NUCLEOTIDE SEQUENCE [LARGE SCALE GENOMIC DNA]</scope>
    <source>
        <strain evidence="5 6">JCM 31653</strain>
    </source>
</reference>
<name>A0A4Z0Q4F6_9BACT</name>
<dbReference type="InterPro" id="IPR023198">
    <property type="entry name" value="PGP-like_dom2"/>
</dbReference>
<dbReference type="SUPFAM" id="SSF56784">
    <property type="entry name" value="HAD-like"/>
    <property type="match status" value="1"/>
</dbReference>
<dbReference type="GO" id="GO:0008967">
    <property type="term" value="F:phosphoglycolate phosphatase activity"/>
    <property type="evidence" value="ECO:0007669"/>
    <property type="project" value="UniProtKB-EC"/>
</dbReference>
<dbReference type="GO" id="GO:0006281">
    <property type="term" value="P:DNA repair"/>
    <property type="evidence" value="ECO:0007669"/>
    <property type="project" value="TreeGrafter"/>
</dbReference>
<dbReference type="InterPro" id="IPR041492">
    <property type="entry name" value="HAD_2"/>
</dbReference>
<dbReference type="Pfam" id="PF13419">
    <property type="entry name" value="HAD_2"/>
    <property type="match status" value="1"/>
</dbReference>
<evidence type="ECO:0000313" key="6">
    <source>
        <dbReference type="Proteomes" id="UP000297549"/>
    </source>
</evidence>
<dbReference type="PANTHER" id="PTHR43434">
    <property type="entry name" value="PHOSPHOGLYCOLATE PHOSPHATASE"/>
    <property type="match status" value="1"/>
</dbReference>
<organism evidence="5 6">
    <name type="scientific">Hymenobacter aquaticus</name>
    <dbReference type="NCBI Taxonomy" id="1867101"/>
    <lineage>
        <taxon>Bacteria</taxon>
        <taxon>Pseudomonadati</taxon>
        <taxon>Bacteroidota</taxon>
        <taxon>Cytophagia</taxon>
        <taxon>Cytophagales</taxon>
        <taxon>Hymenobacteraceae</taxon>
        <taxon>Hymenobacter</taxon>
    </lineage>
</organism>
<keyword evidence="6" id="KW-1185">Reference proteome</keyword>
<evidence type="ECO:0000313" key="5">
    <source>
        <dbReference type="EMBL" id="TGE24605.1"/>
    </source>
</evidence>
<dbReference type="SFLD" id="SFLDG01129">
    <property type="entry name" value="C1.5:_HAD__Beta-PGM__Phosphata"/>
    <property type="match status" value="1"/>
</dbReference>
<comment type="caution">
    <text evidence="5">The sequence shown here is derived from an EMBL/GenBank/DDBJ whole genome shotgun (WGS) entry which is preliminary data.</text>
</comment>
<gene>
    <name evidence="5" type="ORF">E5K00_05165</name>
</gene>
<dbReference type="PANTHER" id="PTHR43434:SF1">
    <property type="entry name" value="PHOSPHOGLYCOLATE PHOSPHATASE"/>
    <property type="match status" value="1"/>
</dbReference>
<dbReference type="InterPro" id="IPR023214">
    <property type="entry name" value="HAD_sf"/>
</dbReference>
<accession>A0A4Z0Q4F6</accession>
<dbReference type="AlphaFoldDB" id="A0A4Z0Q4F6"/>